<name>G5HB93_9BACT</name>
<comment type="caution">
    <text evidence="2">The sequence shown here is derived from an EMBL/GenBank/DDBJ whole genome shotgun (WGS) entry which is preliminary data.</text>
</comment>
<evidence type="ECO:0000313" key="3">
    <source>
        <dbReference type="Proteomes" id="UP000006008"/>
    </source>
</evidence>
<organism evidence="2 3">
    <name type="scientific">Alistipes indistinctus YIT 12060</name>
    <dbReference type="NCBI Taxonomy" id="742725"/>
    <lineage>
        <taxon>Bacteria</taxon>
        <taxon>Pseudomonadati</taxon>
        <taxon>Bacteroidota</taxon>
        <taxon>Bacteroidia</taxon>
        <taxon>Bacteroidales</taxon>
        <taxon>Rikenellaceae</taxon>
        <taxon>Alistipes</taxon>
    </lineage>
</organism>
<keyword evidence="3" id="KW-1185">Reference proteome</keyword>
<dbReference type="InterPro" id="IPR041657">
    <property type="entry name" value="HTH_17"/>
</dbReference>
<evidence type="ECO:0000313" key="2">
    <source>
        <dbReference type="EMBL" id="EHB91859.1"/>
    </source>
</evidence>
<dbReference type="PANTHER" id="PTHR34585">
    <property type="match status" value="1"/>
</dbReference>
<feature type="domain" description="Helix-turn-helix" evidence="1">
    <location>
        <begin position="44"/>
        <end position="91"/>
    </location>
</feature>
<dbReference type="EMBL" id="ADLD01000013">
    <property type="protein sequence ID" value="EHB91859.1"/>
    <property type="molecule type" value="Genomic_DNA"/>
</dbReference>
<sequence>METSTDNTQETLNQIIDILHVIQQDVRDIKSGHNTIDGQRILEFAEVCDMLRMGERQVRRYRERGALKGFLLDNRRMYWEAEVREFLKKQSGEANKI</sequence>
<dbReference type="Proteomes" id="UP000006008">
    <property type="component" value="Unassembled WGS sequence"/>
</dbReference>
<dbReference type="HOGENOM" id="CLU_177495_0_0_10"/>
<accession>G5HB93</accession>
<dbReference type="Pfam" id="PF12728">
    <property type="entry name" value="HTH_17"/>
    <property type="match status" value="1"/>
</dbReference>
<proteinExistence type="predicted"/>
<gene>
    <name evidence="2" type="ORF">HMPREF9450_01908</name>
</gene>
<dbReference type="PANTHER" id="PTHR34585:SF22">
    <property type="entry name" value="HELIX-TURN-HELIX DOMAIN-CONTAINING PROTEIN"/>
    <property type="match status" value="1"/>
</dbReference>
<dbReference type="RefSeq" id="WP_009134714.1">
    <property type="nucleotide sequence ID" value="NZ_CP102250.1"/>
</dbReference>
<evidence type="ECO:0000259" key="1">
    <source>
        <dbReference type="Pfam" id="PF12728"/>
    </source>
</evidence>
<dbReference type="SUPFAM" id="SSF46955">
    <property type="entry name" value="Putative DNA-binding domain"/>
    <property type="match status" value="1"/>
</dbReference>
<dbReference type="InterPro" id="IPR009061">
    <property type="entry name" value="DNA-bd_dom_put_sf"/>
</dbReference>
<dbReference type="GeneID" id="92815064"/>
<dbReference type="OrthoDB" id="1002293at2"/>
<dbReference type="AlphaFoldDB" id="G5HB93"/>
<reference evidence="2 3" key="1">
    <citation type="submission" date="2011-08" db="EMBL/GenBank/DDBJ databases">
        <title>The Genome Sequence of Alistipes indistinctus YIT 12060.</title>
        <authorList>
            <consortium name="The Broad Institute Genome Sequencing Platform"/>
            <person name="Earl A."/>
            <person name="Ward D."/>
            <person name="Feldgarden M."/>
            <person name="Gevers D."/>
            <person name="Morotomi M."/>
            <person name="Young S.K."/>
            <person name="Zeng Q."/>
            <person name="Gargeya S."/>
            <person name="Fitzgerald M."/>
            <person name="Haas B."/>
            <person name="Abouelleil A."/>
            <person name="Alvarado L."/>
            <person name="Arachchi H.M."/>
            <person name="Berlin A."/>
            <person name="Brown A."/>
            <person name="Chapman S.B."/>
            <person name="Chen Z."/>
            <person name="Dunbar C."/>
            <person name="Freedman E."/>
            <person name="Gearin G."/>
            <person name="Gellesch M."/>
            <person name="Goldberg J."/>
            <person name="Griggs A."/>
            <person name="Gujja S."/>
            <person name="Heiman D."/>
            <person name="Howarth C."/>
            <person name="Larson L."/>
            <person name="Lui A."/>
            <person name="MacDonald P.J.P."/>
            <person name="Montmayeur A."/>
            <person name="Murphy C."/>
            <person name="Neiman D."/>
            <person name="Pearson M."/>
            <person name="Priest M."/>
            <person name="Roberts A."/>
            <person name="Saif S."/>
            <person name="Shea T."/>
            <person name="Shenoy N."/>
            <person name="Sisk P."/>
            <person name="Stolte C."/>
            <person name="Sykes S."/>
            <person name="Wortman J."/>
            <person name="Nusbaum C."/>
            <person name="Birren B."/>
        </authorList>
    </citation>
    <scope>NUCLEOTIDE SEQUENCE [LARGE SCALE GENOMIC DNA]</scope>
    <source>
        <strain evidence="2 3">YIT 12060</strain>
    </source>
</reference>
<protein>
    <recommendedName>
        <fullName evidence="1">Helix-turn-helix domain-containing protein</fullName>
    </recommendedName>
</protein>